<reference evidence="2 3" key="1">
    <citation type="submission" date="2022-10" db="EMBL/GenBank/DDBJ databases">
        <title>Comparative genomics and taxonomic characterization of three novel marine species of genus Reichenbachiella exhibiting antioxidant and polysaccharide degradation activities.</title>
        <authorList>
            <person name="Muhammad N."/>
            <person name="Lee Y.-J."/>
            <person name="Ko J."/>
            <person name="Kim S.-G."/>
        </authorList>
    </citation>
    <scope>NUCLEOTIDE SEQUENCE [LARGE SCALE GENOMIC DNA]</scope>
    <source>
        <strain evidence="2 3">ABR2-5</strain>
    </source>
</reference>
<feature type="region of interest" description="Disordered" evidence="1">
    <location>
        <begin position="400"/>
        <end position="419"/>
    </location>
</feature>
<comment type="caution">
    <text evidence="2">The sequence shown here is derived from an EMBL/GenBank/DDBJ whole genome shotgun (WGS) entry which is preliminary data.</text>
</comment>
<keyword evidence="3" id="KW-1185">Reference proteome</keyword>
<evidence type="ECO:0000256" key="1">
    <source>
        <dbReference type="SAM" id="MobiDB-lite"/>
    </source>
</evidence>
<gene>
    <name evidence="2" type="ORF">N7U62_09805</name>
</gene>
<accession>A0ABT3CTJ6</accession>
<sequence>MMQKRYGIESRLKTPIYWIAATLVLGLTPLLTHAQTKGIIYEPATGAGQLLLDPNQDGYSSETTSGFSTDDETESEIAYLAIPTLGSETDGDVAKGSDCSYIDLVNTSDTEALYFYSEGTYLYFRFRVGGASNSSKTYSVFIDSDEKFGFTGNDADPNAITGNPGFEVELSFHTNSGIGIYNVDGNIAPSNNEIGSHKTDRPEEVHSQRSVALTEVCGDDDFFYDFYVSFADLALAGIDANTKMRMVAQSGISANPLIGSTSGSDLGGADDDSGNINDLLDEMIEFFPPVSGNDIALGNPILPRAACPTIDSPIALDATSITGTSTEADGAIIEVFADDSSIGTTTVSSGTWELTGFTSFSGGEVVTATASITSVKSTSYSNCSPITVNQICSDPVTSTTIEPGGSGKGISGTSDEEGASVSIWTDSDLTTLWTGASSPHVNPGIVGTTGSTATTGEWQITGASNSLTDGLYYVTQQNTAEGECRSDSVVVCNLAGSTTKPIITTDPVSPETTTLEGTCGFDAFIELAIDGVYQGVSTTATGVTTWSLSLPTVEVGQEIVVIATEPGDCPVSSDTTTVKGFSIAPLITGTYCTDGEITLISGVSSENIGTLVTLYTKSSAGVTTSDSKNPVTGTVDANGRWTIDLTGAGLIPGTHMAVTNTATDELESDLSNEVEILAKTSDASLSINAGAITEGDASISGQGTAGNTIRLYIDDVLIDEFSTTVDGDGNWEITGLNEASAGYDVLFPGGQVSISSEGSGKCESDATNAADVIQCKAYVGAPTYPSTSTYCVNETVSVDFASSENLYVYQLYTDAAGTAPTGSEVIGDGSTITLTTDPLASSVTKLYLGVSRIGVECDDIFSSSFNVTIKETPSMTLGSNSLKICDDDATGSLTYSGVTNGPLLSYDIDFNAAAETAGFVDINDASISSNLDFNIPADAVGSFAGTVSVSNTSSGTCSSTNYSFSFEIIEDIISYGTVTNPSCLNNDGSIQITGLRTGKTYSLDYNKDGNPMNIASITPDADGNYLLDNISAGAYKDFVVTESGCTSNTLTATKTLTAPADPTATITSTDITEGDASLTGTGTNGATVDLYIDDVKSSFSTTVSSGVWTISGLDAASAGSDVLTPGAQVSIKTYLADGCTVVTVSAASAVACTAYAENTITLTTGTEYCVNETLSVTFASSETGVNYQLFTDAAGTTSTGSVVAGTGSDITLTSGPLSTSNTQIYLRASRTGVSYCNKVFSTSFSITVKEIPTLSLVDNSLSICSDETSFNLEYNSVTNGPLSVYSIDFNAAAEAQGFTDVSNATIASVVTINIPTDAAGGSYGGVLSVSNSASGTCSSDYNFTFELNKDVIAYGTTTQPSCLGTDGSIEITGLTTGETYQLDYEKGSTAVSVASITPDSDGNYLLDNLGTGTYSNFSVTKNSCTSNVLSGTKTLTAPADPTATITSTDITEGDASLTGTGTNGATVDLYIDDVKTSFSTTVSGGVWTISGLDAASAGSDVLTPGAQVSIKTYLADGCTAVTVSTASAVACTAYAENTITLTTGTEYCVNETLSVTFASSETGVNYQLFTDAAGTTSTGSVVAGTGSDITLTSGPLSTSNTQIYLRASRTGVSYCNKVFSTSFSITVKEIPTLSLVDNSLSICSDETSFNLEYNSVTNGPLSVYSIDFNAAAEPQGFTDVSNATIASVVTINIPTDAAGGSYGGVLSVSNSASGTCSSDYNFTFELNKDVIAYGTTTQPSCLATDGSIQITGLTTGETYQLDYEKGSTAVSVASITPDSDGNYLLDNLGTGTYSNFFVTKNSCTSNVLSGTKTLTAPAAPTATITSTDITAGDAELTGAGTNGATIDLYINDVKSDFSTTVASGVWTISGLDAASAGSDVLTPGDKVSIKTYLAEGCTEVEVVASSNVACIPYAENTITLTTGTEYCVNETLSVTFASSETGVNYQLFTDAAGTTSTGSIVAGTGSDITLTSGPLGTSITKIYLRASRAGFSSCNQVFSTSFSVSVKEAPGLSLVNNSFSLCSDVTSFNLEYNSVVNGPLTTYSIDFNSAAEAEGFTDIVNETISSVITIDIPADANGGSFAGVLSIANSSSSSCTSNYNFTFDLNKDIISYGEVVNPSCLNTDGSIEITGMKASTVYQLEYQISGNPVNFGALTSTAEGTLTLDNIGSGIYSNFVVTESGCSSNTLTEAQRLTAPLAPAVTISNTTITEGDPSINGTGTDGSLIELYIDHVKAAGFSTTVADGVWSLDGLSDILLPGAVVSVTATLGSGCEVATIEADAPVACKPLTLNNITLIGDTEVCVNESITITGQNSDAGVVYQLCTDATCTNLTGDPVTGNGGEIALVTDPLSTSITNLYVKGTRSSVGCSHIFTTSFTIAVRGVPGITLLENDIVICKSQSSIAATYSDPINGPFLNYSFDFDDFAESQGLADVIDASFASDLSFSIPNAVPAGSYSAVLTISNNESATCTSVEYALDFRIINDVISFEQIESPSTCSGEDGLIQIGGLDPARFYTLNYDLNGNPQSIPAIQSAGNGIYDFANLTSGSYKNFQVTQAGCTSNKLVEAVTLRTLIPH</sequence>
<dbReference type="InterPro" id="IPR013783">
    <property type="entry name" value="Ig-like_fold"/>
</dbReference>
<organism evidence="2 3">
    <name type="scientific">Reichenbachiella ulvae</name>
    <dbReference type="NCBI Taxonomy" id="2980104"/>
    <lineage>
        <taxon>Bacteria</taxon>
        <taxon>Pseudomonadati</taxon>
        <taxon>Bacteroidota</taxon>
        <taxon>Cytophagia</taxon>
        <taxon>Cytophagales</taxon>
        <taxon>Reichenbachiellaceae</taxon>
        <taxon>Reichenbachiella</taxon>
    </lineage>
</organism>
<evidence type="ECO:0008006" key="4">
    <source>
        <dbReference type="Google" id="ProtNLM"/>
    </source>
</evidence>
<dbReference type="RefSeq" id="WP_264137788.1">
    <property type="nucleotide sequence ID" value="NZ_JAOYOD010000001.1"/>
</dbReference>
<dbReference type="EMBL" id="JAOYOD010000001">
    <property type="protein sequence ID" value="MCV9386957.1"/>
    <property type="molecule type" value="Genomic_DNA"/>
</dbReference>
<name>A0ABT3CTJ6_9BACT</name>
<evidence type="ECO:0000313" key="2">
    <source>
        <dbReference type="EMBL" id="MCV9386957.1"/>
    </source>
</evidence>
<evidence type="ECO:0000313" key="3">
    <source>
        <dbReference type="Proteomes" id="UP001300692"/>
    </source>
</evidence>
<proteinExistence type="predicted"/>
<dbReference type="Gene3D" id="2.60.40.10">
    <property type="entry name" value="Immunoglobulins"/>
    <property type="match status" value="2"/>
</dbReference>
<protein>
    <recommendedName>
        <fullName evidence="4">Gliding motility-associated C-terminal domain-containing protein</fullName>
    </recommendedName>
</protein>
<dbReference type="Proteomes" id="UP001300692">
    <property type="component" value="Unassembled WGS sequence"/>
</dbReference>